<accession>A0ABS7JF50</accession>
<feature type="region of interest" description="Disordered" evidence="1">
    <location>
        <begin position="1"/>
        <end position="28"/>
    </location>
</feature>
<gene>
    <name evidence="2" type="ORF">K3174_14065</name>
</gene>
<organism evidence="2 3">
    <name type="scientific">Qipengyuania qiaonensis</name>
    <dbReference type="NCBI Taxonomy" id="2867240"/>
    <lineage>
        <taxon>Bacteria</taxon>
        <taxon>Pseudomonadati</taxon>
        <taxon>Pseudomonadota</taxon>
        <taxon>Alphaproteobacteria</taxon>
        <taxon>Sphingomonadales</taxon>
        <taxon>Erythrobacteraceae</taxon>
        <taxon>Qipengyuania</taxon>
    </lineage>
</organism>
<feature type="compositionally biased region" description="Polar residues" evidence="1">
    <location>
        <begin position="9"/>
        <end position="21"/>
    </location>
</feature>
<dbReference type="Proteomes" id="UP000755104">
    <property type="component" value="Unassembled WGS sequence"/>
</dbReference>
<proteinExistence type="predicted"/>
<sequence>MAGYGTTPAAAQQDVQNQSVADRSRPDYTPEPIYVGGIAIEPTVVAGVQADNNIYARDDLKRGDALATLEPRVRATLDTGMLQTTFDVRSFHARYFSTAEENTDGFSAAGLAVYGDVTDTRVEGYLEYTNRSEDRSRIDSLTDTLVRGRYERSIARLGVRQRFGFLSLSGSAGVRRLDYPSVTDSNGVLQDYSNRNQTNWTLSGEANYSRSGQSSFFVVGQYNRRLYDIRLGDPEFDRITDFDRSAHGYRLEVGYARQITSLLYLKAQVGILRFDFDDPLLPTISGPAFDLSALWNVTPLTSIQGSLRRSIDESVGPDNAGIARTELSVTVDHELLRNLILSADGRFADLSPAGDFSPSTEYDARLSARYLVDRNWSIDGFAQYLARDTESASRNFNAVSAGVAVSYAF</sequence>
<evidence type="ECO:0000256" key="1">
    <source>
        <dbReference type="SAM" id="MobiDB-lite"/>
    </source>
</evidence>
<evidence type="ECO:0000313" key="2">
    <source>
        <dbReference type="EMBL" id="MBX7483657.1"/>
    </source>
</evidence>
<name>A0ABS7JF50_9SPHN</name>
<dbReference type="Pfam" id="PF10082">
    <property type="entry name" value="BBP2_2"/>
    <property type="match status" value="1"/>
</dbReference>
<dbReference type="InterPro" id="IPR018759">
    <property type="entry name" value="BBP2_2"/>
</dbReference>
<protein>
    <submittedName>
        <fullName evidence="2">Outer membrane beta-barrel protein</fullName>
    </submittedName>
</protein>
<reference evidence="2 3" key="1">
    <citation type="submission" date="2021-08" db="EMBL/GenBank/DDBJ databases">
        <title>Comparative Genomics Analysis of the Genus Qipengyuania Reveals Extensive Genetic Diversity and Metabolic Versatility, Including the Description of Fifteen Novel Species.</title>
        <authorList>
            <person name="Liu Y."/>
        </authorList>
    </citation>
    <scope>NUCLEOTIDE SEQUENCE [LARGE SCALE GENOMIC DNA]</scope>
    <source>
        <strain evidence="2 3">6D47A</strain>
    </source>
</reference>
<keyword evidence="3" id="KW-1185">Reference proteome</keyword>
<dbReference type="EMBL" id="JAIGNO010000011">
    <property type="protein sequence ID" value="MBX7483657.1"/>
    <property type="molecule type" value="Genomic_DNA"/>
</dbReference>
<evidence type="ECO:0000313" key="3">
    <source>
        <dbReference type="Proteomes" id="UP000755104"/>
    </source>
</evidence>
<comment type="caution">
    <text evidence="2">The sequence shown here is derived from an EMBL/GenBank/DDBJ whole genome shotgun (WGS) entry which is preliminary data.</text>
</comment>